<proteinExistence type="predicted"/>
<evidence type="ECO:0000313" key="3">
    <source>
        <dbReference type="EMBL" id="CAI9268840.1"/>
    </source>
</evidence>
<dbReference type="AlphaFoldDB" id="A0AA35VM22"/>
<feature type="region of interest" description="Disordered" evidence="1">
    <location>
        <begin position="36"/>
        <end position="160"/>
    </location>
</feature>
<dbReference type="Proteomes" id="UP001177003">
    <property type="component" value="Chromosome 1"/>
</dbReference>
<evidence type="ECO:0000313" key="4">
    <source>
        <dbReference type="Proteomes" id="UP001177003"/>
    </source>
</evidence>
<dbReference type="PROSITE" id="PS50108">
    <property type="entry name" value="CRIB"/>
    <property type="match status" value="1"/>
</dbReference>
<dbReference type="PANTHER" id="PTHR46325:SF38">
    <property type="entry name" value="CRIB DOMAIN-CONTAINING PROTEIN"/>
    <property type="match status" value="1"/>
</dbReference>
<dbReference type="Pfam" id="PF00786">
    <property type="entry name" value="PBD"/>
    <property type="match status" value="1"/>
</dbReference>
<feature type="compositionally biased region" description="Polar residues" evidence="1">
    <location>
        <begin position="44"/>
        <end position="62"/>
    </location>
</feature>
<sequence>MKGLLKGLRYISEIFEADNEKEPEIQIGAPTDVKHVAHIGCDGPSSNAPSWMNEFQGSSDAGSSDLKGAESSDRRGKSKKKKQGSSNSISTPDREAKPRKNKSSASDNESSRARRTKNSSMGSESPAQDPRAKKDRNKKRASNNDEDPKGNEMRLKENVS</sequence>
<protein>
    <recommendedName>
        <fullName evidence="2">CRIB domain-containing protein</fullName>
    </recommendedName>
</protein>
<dbReference type="CDD" id="cd00132">
    <property type="entry name" value="CRIB"/>
    <property type="match status" value="1"/>
</dbReference>
<evidence type="ECO:0000259" key="2">
    <source>
        <dbReference type="PROSITE" id="PS50108"/>
    </source>
</evidence>
<keyword evidence="4" id="KW-1185">Reference proteome</keyword>
<evidence type="ECO:0000256" key="1">
    <source>
        <dbReference type="SAM" id="MobiDB-lite"/>
    </source>
</evidence>
<dbReference type="PANTHER" id="PTHR46325">
    <property type="entry name" value="CRIB DOMAIN-CONTAINING PROTEIN RIC8"/>
    <property type="match status" value="1"/>
</dbReference>
<dbReference type="SMART" id="SM00285">
    <property type="entry name" value="PBD"/>
    <property type="match status" value="1"/>
</dbReference>
<name>A0AA35VM22_LACSI</name>
<gene>
    <name evidence="3" type="ORF">LSALG_LOCUS9241</name>
</gene>
<dbReference type="EMBL" id="OX465077">
    <property type="protein sequence ID" value="CAI9268840.1"/>
    <property type="molecule type" value="Genomic_DNA"/>
</dbReference>
<reference evidence="3" key="1">
    <citation type="submission" date="2023-04" db="EMBL/GenBank/DDBJ databases">
        <authorList>
            <person name="Vijverberg K."/>
            <person name="Xiong W."/>
            <person name="Schranz E."/>
        </authorList>
    </citation>
    <scope>NUCLEOTIDE SEQUENCE</scope>
</reference>
<feature type="domain" description="CRIB" evidence="2">
    <location>
        <begin position="27"/>
        <end position="40"/>
    </location>
</feature>
<accession>A0AA35VM22</accession>
<dbReference type="InterPro" id="IPR000095">
    <property type="entry name" value="CRIB_dom"/>
</dbReference>
<organism evidence="3 4">
    <name type="scientific">Lactuca saligna</name>
    <name type="common">Willowleaf lettuce</name>
    <dbReference type="NCBI Taxonomy" id="75948"/>
    <lineage>
        <taxon>Eukaryota</taxon>
        <taxon>Viridiplantae</taxon>
        <taxon>Streptophyta</taxon>
        <taxon>Embryophyta</taxon>
        <taxon>Tracheophyta</taxon>
        <taxon>Spermatophyta</taxon>
        <taxon>Magnoliopsida</taxon>
        <taxon>eudicotyledons</taxon>
        <taxon>Gunneridae</taxon>
        <taxon>Pentapetalae</taxon>
        <taxon>asterids</taxon>
        <taxon>campanulids</taxon>
        <taxon>Asterales</taxon>
        <taxon>Asteraceae</taxon>
        <taxon>Cichorioideae</taxon>
        <taxon>Cichorieae</taxon>
        <taxon>Lactucinae</taxon>
        <taxon>Lactuca</taxon>
    </lineage>
</organism>
<feature type="compositionally biased region" description="Basic and acidic residues" evidence="1">
    <location>
        <begin position="142"/>
        <end position="160"/>
    </location>
</feature>